<accession>A0A1J4KRW0</accession>
<proteinExistence type="predicted"/>
<sequence length="190" mass="22206">MTENDNISNQFLKDQLLFDIQKMTDIRMAFIDLEIEEKNNSISNHAEKTSHLLKTSLNTLNCIFDPFSQVQKDQESLQNIVDKYDEKDFDSFGQFIDEKDPDIIFSSNRFSNFFMLKFILMFLNYYETGNKDDRNHMDWLIKALKNVSVKGNNHLKMQGALIKNKIMKLFDGDETDEANTVRTLSSSFSL</sequence>
<dbReference type="VEuPathDB" id="TrichDB:TRFO_03554"/>
<keyword evidence="2" id="KW-1185">Reference proteome</keyword>
<comment type="caution">
    <text evidence="1">The sequence shown here is derived from an EMBL/GenBank/DDBJ whole genome shotgun (WGS) entry which is preliminary data.</text>
</comment>
<evidence type="ECO:0000313" key="1">
    <source>
        <dbReference type="EMBL" id="OHT12556.1"/>
    </source>
</evidence>
<name>A0A1J4KRW0_9EUKA</name>
<dbReference type="AlphaFoldDB" id="A0A1J4KRW0"/>
<gene>
    <name evidence="1" type="ORF">TRFO_03554</name>
</gene>
<dbReference type="GeneID" id="94826075"/>
<dbReference type="Proteomes" id="UP000179807">
    <property type="component" value="Unassembled WGS sequence"/>
</dbReference>
<dbReference type="RefSeq" id="XP_068365692.1">
    <property type="nucleotide sequence ID" value="XM_068491371.1"/>
</dbReference>
<reference evidence="1" key="1">
    <citation type="submission" date="2016-10" db="EMBL/GenBank/DDBJ databases">
        <authorList>
            <person name="Benchimol M."/>
            <person name="Almeida L.G."/>
            <person name="Vasconcelos A.T."/>
            <person name="Perreira-Neves A."/>
            <person name="Rosa I.A."/>
            <person name="Tasca T."/>
            <person name="Bogo M.R."/>
            <person name="de Souza W."/>
        </authorList>
    </citation>
    <scope>NUCLEOTIDE SEQUENCE [LARGE SCALE GENOMIC DNA]</scope>
    <source>
        <strain evidence="1">K</strain>
    </source>
</reference>
<evidence type="ECO:0000313" key="2">
    <source>
        <dbReference type="Proteomes" id="UP000179807"/>
    </source>
</evidence>
<dbReference type="EMBL" id="MLAK01000560">
    <property type="protein sequence ID" value="OHT12556.1"/>
    <property type="molecule type" value="Genomic_DNA"/>
</dbReference>
<protein>
    <submittedName>
        <fullName evidence="1">Uncharacterized protein</fullName>
    </submittedName>
</protein>
<organism evidence="1 2">
    <name type="scientific">Tritrichomonas foetus</name>
    <dbReference type="NCBI Taxonomy" id="1144522"/>
    <lineage>
        <taxon>Eukaryota</taxon>
        <taxon>Metamonada</taxon>
        <taxon>Parabasalia</taxon>
        <taxon>Tritrichomonadida</taxon>
        <taxon>Tritrichomonadidae</taxon>
        <taxon>Tritrichomonas</taxon>
    </lineage>
</organism>